<protein>
    <recommendedName>
        <fullName evidence="8">Peptidoglycan-associated lipoprotein</fullName>
        <shortName evidence="8">PAL</shortName>
    </recommendedName>
</protein>
<dbReference type="SUPFAM" id="SSF103088">
    <property type="entry name" value="OmpA-like"/>
    <property type="match status" value="1"/>
</dbReference>
<dbReference type="Pfam" id="PF00691">
    <property type="entry name" value="OmpA"/>
    <property type="match status" value="1"/>
</dbReference>
<dbReference type="InterPro" id="IPR006665">
    <property type="entry name" value="OmpA-like"/>
</dbReference>
<evidence type="ECO:0000256" key="1">
    <source>
        <dbReference type="ARBA" id="ARBA00022618"/>
    </source>
</evidence>
<evidence type="ECO:0000256" key="6">
    <source>
        <dbReference type="ARBA" id="ARBA00023288"/>
    </source>
</evidence>
<organism evidence="11">
    <name type="scientific">uncultured delta proteobacterium</name>
    <dbReference type="NCBI Taxonomy" id="34034"/>
    <lineage>
        <taxon>Bacteria</taxon>
        <taxon>Deltaproteobacteria</taxon>
        <taxon>environmental samples</taxon>
    </lineage>
</organism>
<dbReference type="PRINTS" id="PR01021">
    <property type="entry name" value="OMPADOMAIN"/>
</dbReference>
<dbReference type="PROSITE" id="PS51123">
    <property type="entry name" value="OMPA_2"/>
    <property type="match status" value="1"/>
</dbReference>
<sequence>MKKFTRLGMLAAIACMLLLSAGCPGKQIGPVDGGGEGLTDSTLPTLTGEALRAADELTNAKIYFEYDKFEIKAESRRVLARKAELLKQFPQIKVSIQGHCDERGTEEYNLALGERRARAAHEFLVYSGVNPTQMEMISYGKLRPAVQGNSESAWAQNRRDEFIVLNPRGK</sequence>
<dbReference type="InterPro" id="IPR039001">
    <property type="entry name" value="Pal"/>
</dbReference>
<keyword evidence="4 8" id="KW-0564">Palmitate</keyword>
<comment type="subcellular location">
    <subcellularLocation>
        <location evidence="8">Cell outer membrane</location>
        <topology evidence="8">Lipid-anchor</topology>
    </subcellularLocation>
</comment>
<dbReference type="AlphaFoldDB" id="A0A212JPK3"/>
<evidence type="ECO:0000256" key="9">
    <source>
        <dbReference type="SAM" id="SignalP"/>
    </source>
</evidence>
<dbReference type="EMBL" id="FLUQ01000001">
    <property type="protein sequence ID" value="SBW01352.1"/>
    <property type="molecule type" value="Genomic_DNA"/>
</dbReference>
<dbReference type="Gene3D" id="3.30.1330.60">
    <property type="entry name" value="OmpA-like domain"/>
    <property type="match status" value="1"/>
</dbReference>
<feature type="chain" id="PRO_5012690875" description="Peptidoglycan-associated lipoprotein" evidence="9">
    <location>
        <begin position="22"/>
        <end position="170"/>
    </location>
</feature>
<evidence type="ECO:0000256" key="2">
    <source>
        <dbReference type="ARBA" id="ARBA00022729"/>
    </source>
</evidence>
<evidence type="ECO:0000256" key="3">
    <source>
        <dbReference type="ARBA" id="ARBA00023136"/>
    </source>
</evidence>
<dbReference type="HAMAP" id="MF_02204">
    <property type="entry name" value="Pal"/>
    <property type="match status" value="1"/>
</dbReference>
<dbReference type="PROSITE" id="PS51257">
    <property type="entry name" value="PROKAR_LIPOPROTEIN"/>
    <property type="match status" value="1"/>
</dbReference>
<keyword evidence="7" id="KW-0131">Cell cycle</keyword>
<dbReference type="GO" id="GO:0009279">
    <property type="term" value="C:cell outer membrane"/>
    <property type="evidence" value="ECO:0007669"/>
    <property type="project" value="UniProtKB-SubCell"/>
</dbReference>
<evidence type="ECO:0000259" key="10">
    <source>
        <dbReference type="PROSITE" id="PS51123"/>
    </source>
</evidence>
<feature type="domain" description="OmpA-like" evidence="10">
    <location>
        <begin position="51"/>
        <end position="168"/>
    </location>
</feature>
<keyword evidence="5 8" id="KW-0998">Cell outer membrane</keyword>
<dbReference type="InterPro" id="IPR036737">
    <property type="entry name" value="OmpA-like_sf"/>
</dbReference>
<dbReference type="InterPro" id="IPR006664">
    <property type="entry name" value="OMP_bac"/>
</dbReference>
<evidence type="ECO:0000313" key="11">
    <source>
        <dbReference type="EMBL" id="SBW01352.1"/>
    </source>
</evidence>
<evidence type="ECO:0000256" key="5">
    <source>
        <dbReference type="ARBA" id="ARBA00023237"/>
    </source>
</evidence>
<dbReference type="InterPro" id="IPR014169">
    <property type="entry name" value="Pal_lipo_C"/>
</dbReference>
<accession>A0A212JPK3</accession>
<keyword evidence="3 8" id="KW-0472">Membrane</keyword>
<name>A0A212JPK3_9DELT</name>
<proteinExistence type="inferred from homology"/>
<feature type="signal peptide" evidence="9">
    <location>
        <begin position="1"/>
        <end position="21"/>
    </location>
</feature>
<gene>
    <name evidence="8 11" type="primary">pal</name>
    <name evidence="11" type="ORF">KL86DPRO_11949</name>
</gene>
<evidence type="ECO:0000256" key="8">
    <source>
        <dbReference type="HAMAP-Rule" id="MF_02204"/>
    </source>
</evidence>
<dbReference type="NCBIfam" id="TIGR02802">
    <property type="entry name" value="Pal_lipo"/>
    <property type="match status" value="1"/>
</dbReference>
<comment type="similarity">
    <text evidence="8">Belongs to the Pal lipoprotein family.</text>
</comment>
<dbReference type="CDD" id="cd07185">
    <property type="entry name" value="OmpA_C-like"/>
    <property type="match status" value="1"/>
</dbReference>
<dbReference type="PANTHER" id="PTHR30329:SF21">
    <property type="entry name" value="LIPOPROTEIN YIAD-RELATED"/>
    <property type="match status" value="1"/>
</dbReference>
<keyword evidence="6 8" id="KW-0449">Lipoprotein</keyword>
<dbReference type="GO" id="GO:0051301">
    <property type="term" value="P:cell division"/>
    <property type="evidence" value="ECO:0007669"/>
    <property type="project" value="UniProtKB-KW"/>
</dbReference>
<reference evidence="11" key="1">
    <citation type="submission" date="2016-04" db="EMBL/GenBank/DDBJ databases">
        <authorList>
            <person name="Evans L.H."/>
            <person name="Alamgir A."/>
            <person name="Owens N."/>
            <person name="Weber N.D."/>
            <person name="Virtaneva K."/>
            <person name="Barbian K."/>
            <person name="Babar A."/>
            <person name="Rosenke K."/>
        </authorList>
    </citation>
    <scope>NUCLEOTIDE SEQUENCE</scope>
    <source>
        <strain evidence="11">86</strain>
    </source>
</reference>
<dbReference type="PANTHER" id="PTHR30329">
    <property type="entry name" value="STATOR ELEMENT OF FLAGELLAR MOTOR COMPLEX"/>
    <property type="match status" value="1"/>
</dbReference>
<evidence type="ECO:0000256" key="7">
    <source>
        <dbReference type="ARBA" id="ARBA00023306"/>
    </source>
</evidence>
<keyword evidence="1" id="KW-0132">Cell division</keyword>
<dbReference type="InterPro" id="IPR050330">
    <property type="entry name" value="Bact_OuterMem_StrucFunc"/>
</dbReference>
<evidence type="ECO:0000256" key="4">
    <source>
        <dbReference type="ARBA" id="ARBA00023139"/>
    </source>
</evidence>
<keyword evidence="2 8" id="KW-0732">Signal</keyword>